<dbReference type="PANTHER" id="PTHR47019:SF1">
    <property type="entry name" value="LIPID II FLIPPASE MURJ"/>
    <property type="match status" value="1"/>
</dbReference>
<evidence type="ECO:0000256" key="6">
    <source>
        <dbReference type="ARBA" id="ARBA00022989"/>
    </source>
</evidence>
<name>A0A0S7WGY0_UNCT6</name>
<keyword evidence="2" id="KW-1003">Cell membrane</keyword>
<keyword evidence="7 8" id="KW-0472">Membrane</keyword>
<evidence type="ECO:0000256" key="4">
    <source>
        <dbReference type="ARBA" id="ARBA00022960"/>
    </source>
</evidence>
<keyword evidence="6 8" id="KW-1133">Transmembrane helix</keyword>
<sequence length="123" mass="13161">MEWSESAEGLTRSVGSFSIATLVSRTLGLVREVVFAYLFGAGKATDAFFVAFRIPNLLRDLFAEGGLSAAFVPTFTGYLSKEGRSEAYRLAYIMVNLVLIVVGGIVLIGILAAPYLVKGIAYG</sequence>
<keyword evidence="3 8" id="KW-0812">Transmembrane</keyword>
<accession>A0A0S7WGY0</accession>
<proteinExistence type="predicted"/>
<keyword evidence="4" id="KW-0133">Cell shape</keyword>
<evidence type="ECO:0008006" key="11">
    <source>
        <dbReference type="Google" id="ProtNLM"/>
    </source>
</evidence>
<evidence type="ECO:0000256" key="2">
    <source>
        <dbReference type="ARBA" id="ARBA00022475"/>
    </source>
</evidence>
<gene>
    <name evidence="9" type="ORF">AMJ40_05675</name>
</gene>
<evidence type="ECO:0000256" key="1">
    <source>
        <dbReference type="ARBA" id="ARBA00004651"/>
    </source>
</evidence>
<dbReference type="EMBL" id="LIZT01000062">
    <property type="protein sequence ID" value="KPJ49359.1"/>
    <property type="molecule type" value="Genomic_DNA"/>
</dbReference>
<evidence type="ECO:0000256" key="3">
    <source>
        <dbReference type="ARBA" id="ARBA00022692"/>
    </source>
</evidence>
<dbReference type="Proteomes" id="UP000051124">
    <property type="component" value="Unassembled WGS sequence"/>
</dbReference>
<dbReference type="InterPro" id="IPR051050">
    <property type="entry name" value="Lipid_II_flippase_MurJ/MviN"/>
</dbReference>
<dbReference type="Pfam" id="PF03023">
    <property type="entry name" value="MurJ"/>
    <property type="match status" value="1"/>
</dbReference>
<dbReference type="GO" id="GO:0015648">
    <property type="term" value="F:lipid-linked peptidoglycan transporter activity"/>
    <property type="evidence" value="ECO:0007669"/>
    <property type="project" value="TreeGrafter"/>
</dbReference>
<dbReference type="GO" id="GO:0034204">
    <property type="term" value="P:lipid translocation"/>
    <property type="evidence" value="ECO:0007669"/>
    <property type="project" value="TreeGrafter"/>
</dbReference>
<dbReference type="GO" id="GO:0005886">
    <property type="term" value="C:plasma membrane"/>
    <property type="evidence" value="ECO:0007669"/>
    <property type="project" value="UniProtKB-SubCell"/>
</dbReference>
<dbReference type="PRINTS" id="PR01806">
    <property type="entry name" value="VIRFACTRMVIN"/>
</dbReference>
<evidence type="ECO:0000313" key="10">
    <source>
        <dbReference type="Proteomes" id="UP000051124"/>
    </source>
</evidence>
<evidence type="ECO:0000256" key="5">
    <source>
        <dbReference type="ARBA" id="ARBA00022984"/>
    </source>
</evidence>
<reference evidence="9 10" key="1">
    <citation type="journal article" date="2015" name="Microbiome">
        <title>Genomic resolution of linkages in carbon, nitrogen, and sulfur cycling among widespread estuary sediment bacteria.</title>
        <authorList>
            <person name="Baker B.J."/>
            <person name="Lazar C.S."/>
            <person name="Teske A.P."/>
            <person name="Dick G.J."/>
        </authorList>
    </citation>
    <scope>NUCLEOTIDE SEQUENCE [LARGE SCALE GENOMIC DNA]</scope>
    <source>
        <strain evidence="9">DG_26</strain>
    </source>
</reference>
<evidence type="ECO:0000256" key="7">
    <source>
        <dbReference type="ARBA" id="ARBA00023136"/>
    </source>
</evidence>
<dbReference type="PANTHER" id="PTHR47019">
    <property type="entry name" value="LIPID II FLIPPASE MURJ"/>
    <property type="match status" value="1"/>
</dbReference>
<feature type="transmembrane region" description="Helical" evidence="8">
    <location>
        <begin position="91"/>
        <end position="117"/>
    </location>
</feature>
<comment type="subcellular location">
    <subcellularLocation>
        <location evidence="1">Cell membrane</location>
        <topology evidence="1">Multi-pass membrane protein</topology>
    </subcellularLocation>
</comment>
<evidence type="ECO:0000256" key="8">
    <source>
        <dbReference type="SAM" id="Phobius"/>
    </source>
</evidence>
<dbReference type="AlphaFoldDB" id="A0A0S7WGY0"/>
<organism evidence="9 10">
    <name type="scientific">candidate division TA06 bacterium DG_26</name>
    <dbReference type="NCBI Taxonomy" id="1703771"/>
    <lineage>
        <taxon>Bacteria</taxon>
        <taxon>Bacteria division TA06</taxon>
    </lineage>
</organism>
<evidence type="ECO:0000313" key="9">
    <source>
        <dbReference type="EMBL" id="KPJ49359.1"/>
    </source>
</evidence>
<dbReference type="GO" id="GO:0009252">
    <property type="term" value="P:peptidoglycan biosynthetic process"/>
    <property type="evidence" value="ECO:0007669"/>
    <property type="project" value="UniProtKB-KW"/>
</dbReference>
<dbReference type="GO" id="GO:0008360">
    <property type="term" value="P:regulation of cell shape"/>
    <property type="evidence" value="ECO:0007669"/>
    <property type="project" value="UniProtKB-KW"/>
</dbReference>
<keyword evidence="5" id="KW-0573">Peptidoglycan synthesis</keyword>
<feature type="non-terminal residue" evidence="9">
    <location>
        <position position="123"/>
    </location>
</feature>
<dbReference type="InterPro" id="IPR004268">
    <property type="entry name" value="MurJ"/>
</dbReference>
<comment type="caution">
    <text evidence="9">The sequence shown here is derived from an EMBL/GenBank/DDBJ whole genome shotgun (WGS) entry which is preliminary data.</text>
</comment>
<protein>
    <recommendedName>
        <fullName evidence="11">Murein biosynthesis integral membrane protein MurJ</fullName>
    </recommendedName>
</protein>